<name>A0A9E7G6K9_9LILI</name>
<organism evidence="2 3">
    <name type="scientific">Musa troglodytarum</name>
    <name type="common">fe'i banana</name>
    <dbReference type="NCBI Taxonomy" id="320322"/>
    <lineage>
        <taxon>Eukaryota</taxon>
        <taxon>Viridiplantae</taxon>
        <taxon>Streptophyta</taxon>
        <taxon>Embryophyta</taxon>
        <taxon>Tracheophyta</taxon>
        <taxon>Spermatophyta</taxon>
        <taxon>Magnoliopsida</taxon>
        <taxon>Liliopsida</taxon>
        <taxon>Zingiberales</taxon>
        <taxon>Musaceae</taxon>
        <taxon>Musa</taxon>
    </lineage>
</organism>
<evidence type="ECO:0000313" key="3">
    <source>
        <dbReference type="Proteomes" id="UP001055439"/>
    </source>
</evidence>
<accession>A0A9E7G6K9</accession>
<dbReference type="Pfam" id="PF02458">
    <property type="entry name" value="Transferase"/>
    <property type="match status" value="1"/>
</dbReference>
<comment type="similarity">
    <text evidence="1">Belongs to the plant acyltransferase family.</text>
</comment>
<dbReference type="InterPro" id="IPR023213">
    <property type="entry name" value="CAT-like_dom_sf"/>
</dbReference>
<dbReference type="AlphaFoldDB" id="A0A9E7G6K9"/>
<keyword evidence="3" id="KW-1185">Reference proteome</keyword>
<dbReference type="PANTHER" id="PTHR31147:SF2">
    <property type="entry name" value="OS01G0615300 PROTEIN"/>
    <property type="match status" value="1"/>
</dbReference>
<dbReference type="OrthoDB" id="444127at2759"/>
<protein>
    <submittedName>
        <fullName evidence="2">3'-N-debenzoyl-2'-deoxytaxol N-benzoyltransferase</fullName>
    </submittedName>
</protein>
<dbReference type="PANTHER" id="PTHR31147">
    <property type="entry name" value="ACYL TRANSFERASE 4"/>
    <property type="match status" value="1"/>
</dbReference>
<proteinExistence type="inferred from homology"/>
<sequence length="524" mass="57657">MDRIAAVRVLVDTISVFQKGLEPAKAIKAALSRALVPYYPVAGRIVETSPGEPEVACTGEGVWFVEASVDCSLKDVNNLELPVVLPKEELIPFAPAEVKEEDLIMMMQVTEFTCGGFAVGTRLSHPTPSTRLPLSSMDRIAGIRMMIDLILVFQQGVQPANAMRAALSRALVLYYPVAGRIVEPIPGEAEVDCTADGVWFVEASVDCSLEDVNNLERPLLLPRKDLIPYAPPDVIEGDLAFMLQVTEFTCGGFAVGIRFNHTVFDGLGAAQFSKAVAELARGHACPLVKPVWCREAIPSPPKLSRRHAPSPAGIDFETSVFDISTDQINALKNQFCRETGQKCSTFDVVTAMLWQCRTRAISLGPHADMHLGFAANARHLLRGLLPQEGFYGNCVYPMGIKANARIIAGSSPVEVIELIRAAKTRMAAMFLDWMMGYADDPYEVPLEYGTLVVSDWCRVGFSEVDYGWGEPIHVVPLNDDHNFIPSCIYLEPSKPKQGVRLMTRCVQKEHLPAFTEEMKQFVQN</sequence>
<dbReference type="InterPro" id="IPR050898">
    <property type="entry name" value="Plant_acyltransferase"/>
</dbReference>
<evidence type="ECO:0000256" key="1">
    <source>
        <dbReference type="ARBA" id="ARBA00009861"/>
    </source>
</evidence>
<dbReference type="EMBL" id="CP097508">
    <property type="protein sequence ID" value="URE08700.1"/>
    <property type="molecule type" value="Genomic_DNA"/>
</dbReference>
<dbReference type="Gene3D" id="3.30.559.10">
    <property type="entry name" value="Chloramphenicol acetyltransferase-like domain"/>
    <property type="match status" value="3"/>
</dbReference>
<evidence type="ECO:0000313" key="2">
    <source>
        <dbReference type="EMBL" id="URE08700.1"/>
    </source>
</evidence>
<dbReference type="Proteomes" id="UP001055439">
    <property type="component" value="Chromosome 6"/>
</dbReference>
<gene>
    <name evidence="2" type="ORF">MUK42_36018</name>
</gene>
<reference evidence="2" key="1">
    <citation type="submission" date="2022-05" db="EMBL/GenBank/DDBJ databases">
        <title>The Musa troglodytarum L. genome provides insights into the mechanism of non-climacteric behaviour and enrichment of carotenoids.</title>
        <authorList>
            <person name="Wang J."/>
        </authorList>
    </citation>
    <scope>NUCLEOTIDE SEQUENCE</scope>
    <source>
        <tissue evidence="2">Leaf</tissue>
    </source>
</reference>